<organism evidence="2 3">
    <name type="scientific">Arcobacter caeni</name>
    <dbReference type="NCBI Taxonomy" id="1912877"/>
    <lineage>
        <taxon>Bacteria</taxon>
        <taxon>Pseudomonadati</taxon>
        <taxon>Campylobacterota</taxon>
        <taxon>Epsilonproteobacteria</taxon>
        <taxon>Campylobacterales</taxon>
        <taxon>Arcobacteraceae</taxon>
        <taxon>Arcobacter</taxon>
    </lineage>
</organism>
<dbReference type="RefSeq" id="WP_108559611.1">
    <property type="nucleotide sequence ID" value="NZ_MUXE01000011.1"/>
</dbReference>
<dbReference type="EMBL" id="MUXE01000011">
    <property type="protein sequence ID" value="PUE64039.1"/>
    <property type="molecule type" value="Genomic_DNA"/>
</dbReference>
<dbReference type="PROSITE" id="PS51354">
    <property type="entry name" value="GLUTAREDOXIN_2"/>
    <property type="match status" value="1"/>
</dbReference>
<dbReference type="InterPro" id="IPR002109">
    <property type="entry name" value="Glutaredoxin"/>
</dbReference>
<feature type="domain" description="Glutaredoxin" evidence="1">
    <location>
        <begin position="4"/>
        <end position="60"/>
    </location>
</feature>
<dbReference type="CDD" id="cd02976">
    <property type="entry name" value="NrdH"/>
    <property type="match status" value="1"/>
</dbReference>
<comment type="caution">
    <text evidence="2">The sequence shown here is derived from an EMBL/GenBank/DDBJ whole genome shotgun (WGS) entry which is preliminary data.</text>
</comment>
<evidence type="ECO:0000313" key="2">
    <source>
        <dbReference type="EMBL" id="PUE64039.1"/>
    </source>
</evidence>
<gene>
    <name evidence="2" type="ORF">B0174_08340</name>
</gene>
<reference evidence="2 3" key="1">
    <citation type="submission" date="2017-02" db="EMBL/GenBank/DDBJ databases">
        <title>Arcobacter caeni sp. nov, a new Arcobacter species isolated from reclaimed water.</title>
        <authorList>
            <person name="Figueras M.J."/>
            <person name="Perez-Cataluna A."/>
            <person name="Salas-Masso N."/>
        </authorList>
    </citation>
    <scope>NUCLEOTIDE SEQUENCE [LARGE SCALE GENOMIC DNA]</scope>
    <source>
        <strain evidence="2 3">RW17-10</strain>
    </source>
</reference>
<dbReference type="Proteomes" id="UP000251135">
    <property type="component" value="Unassembled WGS sequence"/>
</dbReference>
<dbReference type="Pfam" id="PF00462">
    <property type="entry name" value="Glutaredoxin"/>
    <property type="match status" value="1"/>
</dbReference>
<protein>
    <submittedName>
        <fullName evidence="2">NrdH-redoxin</fullName>
    </submittedName>
</protein>
<dbReference type="OrthoDB" id="9814618at2"/>
<keyword evidence="3" id="KW-1185">Reference proteome</keyword>
<dbReference type="SUPFAM" id="SSF52833">
    <property type="entry name" value="Thioredoxin-like"/>
    <property type="match status" value="1"/>
</dbReference>
<sequence length="77" mass="8741">MKPVALFTLPNCKWCKEASSYLKTKKIKYNIVDLSKNKEALKDCQKHKCTGAPVILIGNVWICGFDKDKINKELGIK</sequence>
<dbReference type="AlphaFoldDB" id="A0A363CY92"/>
<proteinExistence type="predicted"/>
<evidence type="ECO:0000259" key="1">
    <source>
        <dbReference type="Pfam" id="PF00462"/>
    </source>
</evidence>
<dbReference type="Gene3D" id="3.40.30.10">
    <property type="entry name" value="Glutaredoxin"/>
    <property type="match status" value="1"/>
</dbReference>
<accession>A0A363CY92</accession>
<evidence type="ECO:0000313" key="3">
    <source>
        <dbReference type="Proteomes" id="UP000251135"/>
    </source>
</evidence>
<dbReference type="InterPro" id="IPR036249">
    <property type="entry name" value="Thioredoxin-like_sf"/>
</dbReference>
<name>A0A363CY92_9BACT</name>